<name>A0A6A4X5B9_AMPAM</name>
<sequence>MSPNELVTLFLGEEIFDLTIKESSLYALRNGRQDPQLSREDIAIFIGILVLTSYLTAVNTRFYWQEAADTHNELICQAMTRNRFDTIKRNLHFSSEEDPADRYWKLRPLIKILQVKYMEHFVPQQAISHDEAMIAYFGRHGLKQAIRNKPIRFGFKAWAQNTPDGYLLAFDFYQGRGVAEHTDDNVQLVGKSGATVLDLLEHMKQEFRELPFHFFVDNYFMSIPLMQEMTKRGYDVTGTIRENRIPGTTGLSTTKEFRKKERGMHQAVSSRDRNVILVRWQDNAPVTLASTCYGDVPPGKVRRYSRVQKRHVEVDRPHVVGKYNEMMGGTDRMDQNVNHCRIAVKGKKWWWPIFTWLVDTAVHNAWRLYCRAGGTMTYVQFRREYACTILRRWARGSKPMMNRNLRGSRIRGHPLSTGWDTSSSRPRHGGPTGTEGCTAKVGTKCVKCAVFLCVNCFAGFHGVAQ</sequence>
<keyword evidence="4" id="KW-1185">Reference proteome</keyword>
<comment type="caution">
    <text evidence="3">The sequence shown here is derived from an EMBL/GenBank/DDBJ whole genome shotgun (WGS) entry which is preliminary data.</text>
</comment>
<accession>A0A6A4X5B9</accession>
<gene>
    <name evidence="3" type="primary">PGBD3_19</name>
    <name evidence="3" type="ORF">FJT64_018810</name>
</gene>
<dbReference type="PANTHER" id="PTHR47055:SF3">
    <property type="entry name" value="PHORBOL-ESTER_DAG-TYPE DOMAIN-CONTAINING PROTEIN"/>
    <property type="match status" value="1"/>
</dbReference>
<proteinExistence type="predicted"/>
<dbReference type="GO" id="GO:0043565">
    <property type="term" value="F:sequence-specific DNA binding"/>
    <property type="evidence" value="ECO:0007669"/>
    <property type="project" value="TreeGrafter"/>
</dbReference>
<dbReference type="OrthoDB" id="6377562at2759"/>
<evidence type="ECO:0000256" key="1">
    <source>
        <dbReference type="SAM" id="MobiDB-lite"/>
    </source>
</evidence>
<dbReference type="InterPro" id="IPR029526">
    <property type="entry name" value="PGBD"/>
</dbReference>
<evidence type="ECO:0000259" key="2">
    <source>
        <dbReference type="Pfam" id="PF13843"/>
    </source>
</evidence>
<dbReference type="AlphaFoldDB" id="A0A6A4X5B9"/>
<dbReference type="PANTHER" id="PTHR47055">
    <property type="entry name" value="DDE_TNP_1_7 DOMAIN-CONTAINING PROTEIN"/>
    <property type="match status" value="1"/>
</dbReference>
<evidence type="ECO:0000313" key="4">
    <source>
        <dbReference type="Proteomes" id="UP000440578"/>
    </source>
</evidence>
<feature type="domain" description="PiggyBac transposable element-derived protein" evidence="2">
    <location>
        <begin position="2"/>
        <end position="366"/>
    </location>
</feature>
<dbReference type="EMBL" id="VIIS01000344">
    <property type="protein sequence ID" value="KAF0310118.1"/>
    <property type="molecule type" value="Genomic_DNA"/>
</dbReference>
<organism evidence="3 4">
    <name type="scientific">Amphibalanus amphitrite</name>
    <name type="common">Striped barnacle</name>
    <name type="synonym">Balanus amphitrite</name>
    <dbReference type="NCBI Taxonomy" id="1232801"/>
    <lineage>
        <taxon>Eukaryota</taxon>
        <taxon>Metazoa</taxon>
        <taxon>Ecdysozoa</taxon>
        <taxon>Arthropoda</taxon>
        <taxon>Crustacea</taxon>
        <taxon>Multicrustacea</taxon>
        <taxon>Cirripedia</taxon>
        <taxon>Thoracica</taxon>
        <taxon>Thoracicalcarea</taxon>
        <taxon>Balanomorpha</taxon>
        <taxon>Balanoidea</taxon>
        <taxon>Balanidae</taxon>
        <taxon>Amphibalaninae</taxon>
        <taxon>Amphibalanus</taxon>
    </lineage>
</organism>
<reference evidence="3 4" key="1">
    <citation type="submission" date="2019-07" db="EMBL/GenBank/DDBJ databases">
        <title>Draft genome assembly of a fouling barnacle, Amphibalanus amphitrite (Darwin, 1854): The first reference genome for Thecostraca.</title>
        <authorList>
            <person name="Kim W."/>
        </authorList>
    </citation>
    <scope>NUCLEOTIDE SEQUENCE [LARGE SCALE GENOMIC DNA]</scope>
    <source>
        <strain evidence="3">SNU_AA5</strain>
        <tissue evidence="3">Soma without cirri and trophi</tissue>
    </source>
</reference>
<feature type="region of interest" description="Disordered" evidence="1">
    <location>
        <begin position="404"/>
        <end position="434"/>
    </location>
</feature>
<dbReference type="Proteomes" id="UP000440578">
    <property type="component" value="Unassembled WGS sequence"/>
</dbReference>
<protein>
    <submittedName>
        <fullName evidence="3">PiggyBac transposable element-derived protein 3</fullName>
    </submittedName>
</protein>
<evidence type="ECO:0000313" key="3">
    <source>
        <dbReference type="EMBL" id="KAF0310118.1"/>
    </source>
</evidence>
<dbReference type="Pfam" id="PF13843">
    <property type="entry name" value="DDE_Tnp_1_7"/>
    <property type="match status" value="1"/>
</dbReference>
<dbReference type="InterPro" id="IPR052638">
    <property type="entry name" value="PiggyBac_TE-derived"/>
</dbReference>